<keyword evidence="9" id="KW-0256">Endoplasmic reticulum</keyword>
<keyword evidence="15" id="KW-0732">Signal</keyword>
<evidence type="ECO:0000256" key="13">
    <source>
        <dbReference type="ARBA" id="ARBA00048064"/>
    </source>
</evidence>
<accession>A0A367JRT5</accession>
<dbReference type="Pfam" id="PF04922">
    <property type="entry name" value="DIE2_ALG10"/>
    <property type="match status" value="1"/>
</dbReference>
<feature type="transmembrane region" description="Helical" evidence="14">
    <location>
        <begin position="374"/>
        <end position="395"/>
    </location>
</feature>
<comment type="subcellular location">
    <subcellularLocation>
        <location evidence="1">Endoplasmic reticulum membrane</location>
        <topology evidence="1">Multi-pass membrane protein</topology>
    </subcellularLocation>
</comment>
<dbReference type="EC" id="2.4.1.256" evidence="4 14"/>
<name>A0A367JRT5_RHIST</name>
<gene>
    <name evidence="16" type="primary">ALG10_2</name>
    <name evidence="16" type="ORF">CU098_009267</name>
</gene>
<dbReference type="GO" id="GO:0006488">
    <property type="term" value="P:dolichol-linked oligosaccharide biosynthetic process"/>
    <property type="evidence" value="ECO:0007669"/>
    <property type="project" value="UniProtKB-UniRule"/>
</dbReference>
<evidence type="ECO:0000256" key="14">
    <source>
        <dbReference type="PIRNR" id="PIRNR028810"/>
    </source>
</evidence>
<reference evidence="16 17" key="1">
    <citation type="journal article" date="2018" name="G3 (Bethesda)">
        <title>Phylogenetic and Phylogenomic Definition of Rhizopus Species.</title>
        <authorList>
            <person name="Gryganskyi A.P."/>
            <person name="Golan J."/>
            <person name="Dolatabadi S."/>
            <person name="Mondo S."/>
            <person name="Robb S."/>
            <person name="Idnurm A."/>
            <person name="Muszewska A."/>
            <person name="Steczkiewicz K."/>
            <person name="Masonjones S."/>
            <person name="Liao H.L."/>
            <person name="Gajdeczka M.T."/>
            <person name="Anike F."/>
            <person name="Vuek A."/>
            <person name="Anishchenko I.M."/>
            <person name="Voigt K."/>
            <person name="de Hoog G.S."/>
            <person name="Smith M.E."/>
            <person name="Heitman J."/>
            <person name="Vilgalys R."/>
            <person name="Stajich J.E."/>
        </authorList>
    </citation>
    <scope>NUCLEOTIDE SEQUENCE [LARGE SCALE GENOMIC DNA]</scope>
    <source>
        <strain evidence="16 17">LSU 92-RS-03</strain>
    </source>
</reference>
<keyword evidence="7 16" id="KW-0808">Transferase</keyword>
<evidence type="ECO:0000313" key="16">
    <source>
        <dbReference type="EMBL" id="RCH92670.1"/>
    </source>
</evidence>
<organism evidence="16 17">
    <name type="scientific">Rhizopus stolonifer</name>
    <name type="common">Rhizopus nigricans</name>
    <dbReference type="NCBI Taxonomy" id="4846"/>
    <lineage>
        <taxon>Eukaryota</taxon>
        <taxon>Fungi</taxon>
        <taxon>Fungi incertae sedis</taxon>
        <taxon>Mucoromycota</taxon>
        <taxon>Mucoromycotina</taxon>
        <taxon>Mucoromycetes</taxon>
        <taxon>Mucorales</taxon>
        <taxon>Mucorineae</taxon>
        <taxon>Rhizopodaceae</taxon>
        <taxon>Rhizopus</taxon>
    </lineage>
</organism>
<feature type="signal peptide" evidence="15">
    <location>
        <begin position="1"/>
        <end position="17"/>
    </location>
</feature>
<comment type="pathway">
    <text evidence="2">Protein modification; protein glycosylation.</text>
</comment>
<protein>
    <recommendedName>
        <fullName evidence="5 14">Dol-P-Glc:Glc(2)Man(9)GlcNAc(2)-PP-Dol alpha-1,2-glucosyltransferase</fullName>
        <ecNumber evidence="4 14">2.4.1.256</ecNumber>
    </recommendedName>
</protein>
<feature type="transmembrane region" description="Helical" evidence="14">
    <location>
        <begin position="56"/>
        <end position="75"/>
    </location>
</feature>
<dbReference type="Proteomes" id="UP000253551">
    <property type="component" value="Unassembled WGS sequence"/>
</dbReference>
<feature type="transmembrane region" description="Helical" evidence="14">
    <location>
        <begin position="264"/>
        <end position="284"/>
    </location>
</feature>
<evidence type="ECO:0000256" key="4">
    <source>
        <dbReference type="ARBA" id="ARBA00011967"/>
    </source>
</evidence>
<comment type="similarity">
    <text evidence="3 14">Belongs to the ALG10 glucosyltransferase family.</text>
</comment>
<evidence type="ECO:0000256" key="7">
    <source>
        <dbReference type="ARBA" id="ARBA00022679"/>
    </source>
</evidence>
<feature type="transmembrane region" description="Helical" evidence="14">
    <location>
        <begin position="225"/>
        <end position="244"/>
    </location>
</feature>
<evidence type="ECO:0000256" key="10">
    <source>
        <dbReference type="ARBA" id="ARBA00022989"/>
    </source>
</evidence>
<dbReference type="GO" id="GO:0106073">
    <property type="term" value="F:dolichyl pyrophosphate Glc2Man9GlcNAc2 alpha-1,2-glucosyltransferase activity"/>
    <property type="evidence" value="ECO:0007669"/>
    <property type="project" value="UniProtKB-UniRule"/>
</dbReference>
<comment type="caution">
    <text evidence="14">Lacks conserved residue(s) required for the propagation of feature annotation.</text>
</comment>
<feature type="transmembrane region" description="Helical" evidence="14">
    <location>
        <begin position="296"/>
        <end position="314"/>
    </location>
</feature>
<dbReference type="AlphaFoldDB" id="A0A367JRT5"/>
<dbReference type="PIRSF" id="PIRSF028810">
    <property type="entry name" value="Alpha1_2_glucosyltferase_Alg10"/>
    <property type="match status" value="1"/>
</dbReference>
<comment type="function">
    <text evidence="12">Dol-P-Glc:Glc(2)Man(9)GlcNAc(2)-PP-Dol alpha-1,2-glucosyltransferase that operates in the biosynthetic pathway of dolichol-linked oligosaccharides, the glycan precursors employed in protein asparagine (N)-glycosylation. The assembly of dolichol-linked oligosaccharides begins on the cytosolic side of the endoplasmic reticulum membrane and finishes in its lumen. The sequential addition of sugars to dolichol pyrophosphate produces dolichol-linked oligosaccharides containing fourteen sugars, including two GlcNAcs, nine mannoses and three glucoses. Once assembled, the oligosaccharide is transferred from the lipid to nascent proteins by oligosaccharyltransferases. In the lumen of the endoplasmic reticulum, adds the third and last glucose residue from dolichyl phosphate glucose (Dol-P-Glc) onto the lipid-linked oligosaccharide intermediate Glc(2)Man(9)GlcNAc(2)-PP-Dol to produce Glc(3)Man(9)GlcNAc(2)-PP-Dol.</text>
</comment>
<keyword evidence="10 14" id="KW-1133">Transmembrane helix</keyword>
<dbReference type="PANTHER" id="PTHR12989">
    <property type="entry name" value="ALPHA-1,2-GLUCOSYLTRANSFERASE ALG10"/>
    <property type="match status" value="1"/>
</dbReference>
<feature type="transmembrane region" description="Helical" evidence="14">
    <location>
        <begin position="121"/>
        <end position="144"/>
    </location>
</feature>
<sequence length="462" mass="53417">MSLLAHVFFLITTSVLVNKNAPEPYMDEIFHIPQAQHYCQGDYAVWDPKLTTPPGLYLMSNLIALVGQVFQLDLCTINTLRFTNILFSIGLYVVLVQLVRSGHDWHARLYALALAWFPVGFFYNAVYYTDTGSTFFVLLCYLAVKKRYYHAAGLVGIVSMSFRQTNVIWLCLCMMVAVIDILQDKKQQDHPLYNPLCSDITHPVHMLQSISSLVVHLVHQYRRVIYQTWTFLLGIVLFAVFLVWNSGIVLGDKSNHIAGLHFPQLFYFTSFLSFFSAPWTFSVASIKSLLTLKQCVYGILTGMVSLYLIHNYTYEHPFLLSDNRHYSFYVWKNVYKRHASARYLLAPVYVASGFLNVHVFGKEDGSLKFDLHSIAQYNSFLFVLGYMITLVLTLVPSPLLEFRYFILPFLFYMIHLPPPVQTYRTLIGLVLYASLHSAAMYLFIYKPFTWPNEPGQIQRFMW</sequence>
<dbReference type="EMBL" id="PJQM01002805">
    <property type="protein sequence ID" value="RCH92670.1"/>
    <property type="molecule type" value="Genomic_DNA"/>
</dbReference>
<keyword evidence="8 14" id="KW-0812">Transmembrane</keyword>
<comment type="catalytic activity">
    <reaction evidence="13">
        <text>an alpha-D-Glc-(1-&gt;3)-alpha-D-Glc-(1-&gt;3)-alpha-D-Man-(1-&gt;2)-alpha-D-Man-(1-&gt;2)-alpha-D-Man-(1-&gt;3)-[alpha-D-Man-(1-&gt;2)-alpha-D-Man-(1-&gt;3)-[alpha-D-Man-(1-&gt;2)-alpha-D-Man-(1-&gt;6)]-alpha-D-Man-(1-&gt;6)]-beta-D-Man-(1-&gt;4)-beta-D-GlcNAc-(1-&gt;4)-alpha-D-GlcNAc-diphospho-di-trans,poly-cis-dolichol + a di-trans,poly-cis-dolichyl beta-D-glucosyl phosphate = a alpha-D-Glc-(1-&gt;2)-alpha-D-Glc-(1-&gt;3)-alpha-D-Glc-(1-&gt;3)-alpha-D-Man-(1-&gt;2)-alpha-D-Man-(1-&gt;2)-alpha-D-Man-(1-&gt;3)-[alpha-D-Man-(1-&gt;2)-alpha-D-Man-(1-&gt;3)-[alpha-D-Man-(1-&gt;2)-alpha-D-Man-(1-&gt;6)]-alpha-D-Man-(1-&gt;6)]-beta-D-Man-(1-&gt;4)-beta-D-GlcNAc-(1-&gt;4)-alpha-D-GlcNAc-diphospho-di-trans,poly-cis-dolichol + a di-trans,poly-cis-dolichyl phosphate + H(+)</text>
        <dbReference type="Rhea" id="RHEA:29543"/>
        <dbReference type="Rhea" id="RHEA-COMP:19498"/>
        <dbReference type="Rhea" id="RHEA-COMP:19502"/>
        <dbReference type="Rhea" id="RHEA-COMP:19512"/>
        <dbReference type="Rhea" id="RHEA-COMP:19522"/>
        <dbReference type="ChEBI" id="CHEBI:15378"/>
        <dbReference type="ChEBI" id="CHEBI:57525"/>
        <dbReference type="ChEBI" id="CHEBI:57683"/>
        <dbReference type="ChEBI" id="CHEBI:132522"/>
        <dbReference type="ChEBI" id="CHEBI:132523"/>
        <dbReference type="EC" id="2.4.1.256"/>
    </reaction>
    <physiologicalReaction direction="left-to-right" evidence="13">
        <dbReference type="Rhea" id="RHEA:29544"/>
    </physiologicalReaction>
</comment>
<feature type="transmembrane region" description="Helical" evidence="14">
    <location>
        <begin position="426"/>
        <end position="444"/>
    </location>
</feature>
<keyword evidence="6 14" id="KW-0328">Glycosyltransferase</keyword>
<evidence type="ECO:0000256" key="6">
    <source>
        <dbReference type="ARBA" id="ARBA00022676"/>
    </source>
</evidence>
<evidence type="ECO:0000256" key="12">
    <source>
        <dbReference type="ARBA" id="ARBA00044727"/>
    </source>
</evidence>
<keyword evidence="11 14" id="KW-0472">Membrane</keyword>
<dbReference type="STRING" id="4846.A0A367JRT5"/>
<proteinExistence type="inferred from homology"/>
<keyword evidence="17" id="KW-1185">Reference proteome</keyword>
<feature type="transmembrane region" description="Helical" evidence="14">
    <location>
        <begin position="82"/>
        <end position="101"/>
    </location>
</feature>
<evidence type="ECO:0000313" key="17">
    <source>
        <dbReference type="Proteomes" id="UP000253551"/>
    </source>
</evidence>
<dbReference type="GO" id="GO:0005789">
    <property type="term" value="C:endoplasmic reticulum membrane"/>
    <property type="evidence" value="ECO:0007669"/>
    <property type="project" value="UniProtKB-SubCell"/>
</dbReference>
<dbReference type="PANTHER" id="PTHR12989:SF10">
    <property type="entry name" value="DOL-P-GLC:GLC(2)MAN(9)GLCNAC(2)-PP-DOL ALPHA-1,2-GLUCOSYLTRANSFERASE-RELATED"/>
    <property type="match status" value="1"/>
</dbReference>
<evidence type="ECO:0000256" key="3">
    <source>
        <dbReference type="ARBA" id="ARBA00010600"/>
    </source>
</evidence>
<dbReference type="InterPro" id="IPR016900">
    <property type="entry name" value="Alg10"/>
</dbReference>
<evidence type="ECO:0000256" key="15">
    <source>
        <dbReference type="SAM" id="SignalP"/>
    </source>
</evidence>
<evidence type="ECO:0000256" key="8">
    <source>
        <dbReference type="ARBA" id="ARBA00022692"/>
    </source>
</evidence>
<evidence type="ECO:0000256" key="2">
    <source>
        <dbReference type="ARBA" id="ARBA00004922"/>
    </source>
</evidence>
<comment type="caution">
    <text evidence="16">The sequence shown here is derived from an EMBL/GenBank/DDBJ whole genome shotgun (WGS) entry which is preliminary data.</text>
</comment>
<evidence type="ECO:0000256" key="9">
    <source>
        <dbReference type="ARBA" id="ARBA00022824"/>
    </source>
</evidence>
<dbReference type="OrthoDB" id="4769at2759"/>
<evidence type="ECO:0000256" key="5">
    <source>
        <dbReference type="ARBA" id="ARBA00018512"/>
    </source>
</evidence>
<evidence type="ECO:0000256" key="11">
    <source>
        <dbReference type="ARBA" id="ARBA00023136"/>
    </source>
</evidence>
<evidence type="ECO:0000256" key="1">
    <source>
        <dbReference type="ARBA" id="ARBA00004477"/>
    </source>
</evidence>
<feature type="chain" id="PRO_5016720085" description="Dol-P-Glc:Glc(2)Man(9)GlcNAc(2)-PP-Dol alpha-1,2-glucosyltransferase" evidence="15">
    <location>
        <begin position="18"/>
        <end position="462"/>
    </location>
</feature>